<dbReference type="SUPFAM" id="SSF54826">
    <property type="entry name" value="Enolase N-terminal domain-like"/>
    <property type="match status" value="1"/>
</dbReference>
<dbReference type="GO" id="GO:0000287">
    <property type="term" value="F:magnesium ion binding"/>
    <property type="evidence" value="ECO:0007669"/>
    <property type="project" value="TreeGrafter"/>
</dbReference>
<dbReference type="Pfam" id="PF13378">
    <property type="entry name" value="MR_MLE_C"/>
    <property type="match status" value="1"/>
</dbReference>
<organism evidence="5 6">
    <name type="scientific">Oopsacas minuta</name>
    <dbReference type="NCBI Taxonomy" id="111878"/>
    <lineage>
        <taxon>Eukaryota</taxon>
        <taxon>Metazoa</taxon>
        <taxon>Porifera</taxon>
        <taxon>Hexactinellida</taxon>
        <taxon>Hexasterophora</taxon>
        <taxon>Lyssacinosida</taxon>
        <taxon>Leucopsacidae</taxon>
        <taxon>Oopsacas</taxon>
    </lineage>
</organism>
<dbReference type="Gene3D" id="3.20.20.120">
    <property type="entry name" value="Enolase-like C-terminal domain"/>
    <property type="match status" value="1"/>
</dbReference>
<comment type="cofactor">
    <cofactor evidence="1">
        <name>Mg(2+)</name>
        <dbReference type="ChEBI" id="CHEBI:18420"/>
    </cofactor>
</comment>
<dbReference type="Gene3D" id="3.30.390.10">
    <property type="entry name" value="Enolase-like, N-terminal domain"/>
    <property type="match status" value="1"/>
</dbReference>
<dbReference type="InterPro" id="IPR029017">
    <property type="entry name" value="Enolase-like_N"/>
</dbReference>
<protein>
    <submittedName>
        <fullName evidence="5">L-galactonate dehydratase-like</fullName>
    </submittedName>
</protein>
<evidence type="ECO:0000256" key="3">
    <source>
        <dbReference type="ARBA" id="ARBA00022842"/>
    </source>
</evidence>
<dbReference type="Proteomes" id="UP001165289">
    <property type="component" value="Unassembled WGS sequence"/>
</dbReference>
<keyword evidence="3" id="KW-0460">Magnesium</keyword>
<dbReference type="Pfam" id="PF02746">
    <property type="entry name" value="MR_MLE_N"/>
    <property type="match status" value="1"/>
</dbReference>
<evidence type="ECO:0000256" key="2">
    <source>
        <dbReference type="ARBA" id="ARBA00022723"/>
    </source>
</evidence>
<dbReference type="InterPro" id="IPR036849">
    <property type="entry name" value="Enolase-like_C_sf"/>
</dbReference>
<comment type="caution">
    <text evidence="5">The sequence shown here is derived from an EMBL/GenBank/DDBJ whole genome shotgun (WGS) entry which is preliminary data.</text>
</comment>
<name>A0AAV7JN24_9METZ</name>
<evidence type="ECO:0000259" key="4">
    <source>
        <dbReference type="SMART" id="SM00922"/>
    </source>
</evidence>
<dbReference type="InterPro" id="IPR046945">
    <property type="entry name" value="RHMD-like"/>
</dbReference>
<dbReference type="SMART" id="SM00922">
    <property type="entry name" value="MR_MLE"/>
    <property type="match status" value="1"/>
</dbReference>
<keyword evidence="2" id="KW-0479">Metal-binding</keyword>
<keyword evidence="6" id="KW-1185">Reference proteome</keyword>
<feature type="domain" description="Mandelate racemase/muconate lactonizing enzyme C-terminal" evidence="4">
    <location>
        <begin position="182"/>
        <end position="281"/>
    </location>
</feature>
<accession>A0AAV7JN24</accession>
<dbReference type="EMBL" id="JAKMXF010000318">
    <property type="protein sequence ID" value="KAI6649790.1"/>
    <property type="molecule type" value="Genomic_DNA"/>
</dbReference>
<dbReference type="GO" id="GO:0016836">
    <property type="term" value="F:hydro-lyase activity"/>
    <property type="evidence" value="ECO:0007669"/>
    <property type="project" value="TreeGrafter"/>
</dbReference>
<gene>
    <name evidence="5" type="ORF">LOD99_6579</name>
</gene>
<reference evidence="5 6" key="1">
    <citation type="journal article" date="2023" name="BMC Biol.">
        <title>The compact genome of the sponge Oopsacas minuta (Hexactinellida) is lacking key metazoan core genes.</title>
        <authorList>
            <person name="Santini S."/>
            <person name="Schenkelaars Q."/>
            <person name="Jourda C."/>
            <person name="Duchesne M."/>
            <person name="Belahbib H."/>
            <person name="Rocher C."/>
            <person name="Selva M."/>
            <person name="Riesgo A."/>
            <person name="Vervoort M."/>
            <person name="Leys S.P."/>
            <person name="Kodjabachian L."/>
            <person name="Le Bivic A."/>
            <person name="Borchiellini C."/>
            <person name="Claverie J.M."/>
            <person name="Renard E."/>
        </authorList>
    </citation>
    <scope>NUCLEOTIDE SEQUENCE [LARGE SCALE GENOMIC DNA]</scope>
    <source>
        <strain evidence="5">SPO-2</strain>
    </source>
</reference>
<dbReference type="PANTHER" id="PTHR13794:SF58">
    <property type="entry name" value="MITOCHONDRIAL ENOLASE SUPERFAMILY MEMBER 1"/>
    <property type="match status" value="1"/>
</dbReference>
<dbReference type="AlphaFoldDB" id="A0AAV7JN24"/>
<dbReference type="PANTHER" id="PTHR13794">
    <property type="entry name" value="ENOLASE SUPERFAMILY, MANDELATE RACEMASE"/>
    <property type="match status" value="1"/>
</dbReference>
<sequence length="282" mass="31091">MSVPADSDRVCTTFPKVKEVRAYIKDSEKGGQVGQGGDCHDVPTGHWIGGSAPHMPIANPMSGYEMYEDDRNSWGIGALGSLVVEVETTEGDKGVGVSLGGEAGCYIVEKHLSRFVEGQNPADIELMWDQMYKSTINYGRKGLPLQAISAVDLALWDLLGHLRREPVYQMLGGRTKPYLPVYSTTCDALQAKKFGFVGAKIGCPYGPSAGGEGLKKNVEMFKNTRKQVGDEFPLMLDCYMALTLSYSIQLARELKDLKFKWIEEALPPDDYQGYRELTSVCR</sequence>
<evidence type="ECO:0000256" key="1">
    <source>
        <dbReference type="ARBA" id="ARBA00001946"/>
    </source>
</evidence>
<dbReference type="InterPro" id="IPR029065">
    <property type="entry name" value="Enolase_C-like"/>
</dbReference>
<dbReference type="SUPFAM" id="SSF51604">
    <property type="entry name" value="Enolase C-terminal domain-like"/>
    <property type="match status" value="1"/>
</dbReference>
<evidence type="ECO:0000313" key="6">
    <source>
        <dbReference type="Proteomes" id="UP001165289"/>
    </source>
</evidence>
<evidence type="ECO:0000313" key="5">
    <source>
        <dbReference type="EMBL" id="KAI6649790.1"/>
    </source>
</evidence>
<proteinExistence type="predicted"/>
<dbReference type="InterPro" id="IPR013342">
    <property type="entry name" value="Mandelate_racemase_C"/>
</dbReference>
<dbReference type="GO" id="GO:0016052">
    <property type="term" value="P:carbohydrate catabolic process"/>
    <property type="evidence" value="ECO:0007669"/>
    <property type="project" value="TreeGrafter"/>
</dbReference>
<dbReference type="InterPro" id="IPR013341">
    <property type="entry name" value="Mandelate_racemase_N_dom"/>
</dbReference>